<evidence type="ECO:0000256" key="3">
    <source>
        <dbReference type="SAM" id="MobiDB-lite"/>
    </source>
</evidence>
<reference evidence="8" key="1">
    <citation type="submission" date="2013-08" db="EMBL/GenBank/DDBJ databases">
        <title>Gene expansion shapes genome architecture in the human pathogen Lichtheimia corymbifera: an evolutionary genomics analysis in the ancient terrestrial Mucorales (Mucoromycotina).</title>
        <authorList>
            <person name="Schwartze V.U."/>
            <person name="Winter S."/>
            <person name="Shelest E."/>
            <person name="Marcet-Houben M."/>
            <person name="Horn F."/>
            <person name="Wehner S."/>
            <person name="Hoffmann K."/>
            <person name="Riege K."/>
            <person name="Sammeth M."/>
            <person name="Nowrousian M."/>
            <person name="Valiante V."/>
            <person name="Linde J."/>
            <person name="Jacobsen I.D."/>
            <person name="Marz M."/>
            <person name="Brakhage A.A."/>
            <person name="Gabaldon T."/>
            <person name="Bocker S."/>
            <person name="Voigt K."/>
        </authorList>
    </citation>
    <scope>NUCLEOTIDE SEQUENCE [LARGE SCALE GENOMIC DNA]</scope>
    <source>
        <strain evidence="8">FSU 9682</strain>
    </source>
</reference>
<evidence type="ECO:0000313" key="9">
    <source>
        <dbReference type="Proteomes" id="UP000027586"/>
    </source>
</evidence>
<dbReference type="GO" id="GO:0004180">
    <property type="term" value="F:carboxypeptidase activity"/>
    <property type="evidence" value="ECO:0007669"/>
    <property type="project" value="UniProtKB-KW"/>
</dbReference>
<dbReference type="PANTHER" id="PTHR10404">
    <property type="entry name" value="N-ACETYLATED-ALPHA-LINKED ACIDIC DIPEPTIDASE"/>
    <property type="match status" value="1"/>
</dbReference>
<evidence type="ECO:0000259" key="5">
    <source>
        <dbReference type="Pfam" id="PF02225"/>
    </source>
</evidence>
<keyword evidence="2" id="KW-0175">Coiled coil</keyword>
<gene>
    <name evidence="8" type="ORF">LCOR_04046.1</name>
</gene>
<dbReference type="VEuPathDB" id="FungiDB:LCOR_04046.1"/>
<feature type="compositionally biased region" description="Basic and acidic residues" evidence="3">
    <location>
        <begin position="12"/>
        <end position="22"/>
    </location>
</feature>
<evidence type="ECO:0000256" key="2">
    <source>
        <dbReference type="SAM" id="Coils"/>
    </source>
</evidence>
<keyword evidence="8" id="KW-0121">Carboxypeptidase</keyword>
<dbReference type="Gene3D" id="1.20.930.40">
    <property type="entry name" value="Transferrin receptor-like, dimerisation domain"/>
    <property type="match status" value="1"/>
</dbReference>
<comment type="caution">
    <text evidence="8">The sequence shown here is derived from an EMBL/GenBank/DDBJ whole genome shotgun (WGS) entry which is preliminary data.</text>
</comment>
<keyword evidence="4" id="KW-0812">Transmembrane</keyword>
<feature type="domain" description="Transferrin receptor-like dimerisation" evidence="6">
    <location>
        <begin position="690"/>
        <end position="821"/>
    </location>
</feature>
<dbReference type="InterPro" id="IPR003137">
    <property type="entry name" value="PA_domain"/>
</dbReference>
<dbReference type="OrthoDB" id="5841748at2759"/>
<dbReference type="CDD" id="cd08022">
    <property type="entry name" value="M28_PSMA_like"/>
    <property type="match status" value="1"/>
</dbReference>
<accession>A0A068RRH5</accession>
<proteinExistence type="inferred from homology"/>
<dbReference type="SUPFAM" id="SSF52025">
    <property type="entry name" value="PA domain"/>
    <property type="match status" value="1"/>
</dbReference>
<dbReference type="InterPro" id="IPR039373">
    <property type="entry name" value="Peptidase_M28B"/>
</dbReference>
<feature type="region of interest" description="Disordered" evidence="3">
    <location>
        <begin position="1"/>
        <end position="22"/>
    </location>
</feature>
<dbReference type="InterPro" id="IPR036757">
    <property type="entry name" value="TFR-like_dimer_dom_sf"/>
</dbReference>
<dbReference type="STRING" id="1263082.A0A068RRH5"/>
<evidence type="ECO:0000259" key="7">
    <source>
        <dbReference type="Pfam" id="PF04389"/>
    </source>
</evidence>
<protein>
    <submittedName>
        <fullName evidence="8">Glutamate carboxypeptidase</fullName>
    </submittedName>
</protein>
<keyword evidence="4" id="KW-1133">Transmembrane helix</keyword>
<dbReference type="InterPro" id="IPR007484">
    <property type="entry name" value="Peptidase_M28"/>
</dbReference>
<feature type="domain" description="Peptidase M28" evidence="7">
    <location>
        <begin position="430"/>
        <end position="623"/>
    </location>
</feature>
<organism evidence="8 9">
    <name type="scientific">Lichtheimia corymbifera JMRC:FSU:9682</name>
    <dbReference type="NCBI Taxonomy" id="1263082"/>
    <lineage>
        <taxon>Eukaryota</taxon>
        <taxon>Fungi</taxon>
        <taxon>Fungi incertae sedis</taxon>
        <taxon>Mucoromycota</taxon>
        <taxon>Mucoromycotina</taxon>
        <taxon>Mucoromycetes</taxon>
        <taxon>Mucorales</taxon>
        <taxon>Lichtheimiaceae</taxon>
        <taxon>Lichtheimia</taxon>
    </lineage>
</organism>
<dbReference type="Gene3D" id="3.50.30.30">
    <property type="match status" value="1"/>
</dbReference>
<keyword evidence="8" id="KW-0645">Protease</keyword>
<dbReference type="Pfam" id="PF02225">
    <property type="entry name" value="PA"/>
    <property type="match status" value="1"/>
</dbReference>
<name>A0A068RRH5_9FUNG</name>
<dbReference type="InterPro" id="IPR007365">
    <property type="entry name" value="TFR-like_dimer_dom"/>
</dbReference>
<dbReference type="SUPFAM" id="SSF47672">
    <property type="entry name" value="Transferrin receptor-like dimerisation domain"/>
    <property type="match status" value="1"/>
</dbReference>
<evidence type="ECO:0000313" key="8">
    <source>
        <dbReference type="EMBL" id="CDH52589.1"/>
    </source>
</evidence>
<dbReference type="Gene3D" id="3.40.630.10">
    <property type="entry name" value="Zn peptidases"/>
    <property type="match status" value="1"/>
</dbReference>
<dbReference type="Pfam" id="PF04253">
    <property type="entry name" value="TFR_dimer"/>
    <property type="match status" value="1"/>
</dbReference>
<evidence type="ECO:0000259" key="6">
    <source>
        <dbReference type="Pfam" id="PF04253"/>
    </source>
</evidence>
<feature type="region of interest" description="Disordered" evidence="3">
    <location>
        <begin position="333"/>
        <end position="364"/>
    </location>
</feature>
<comment type="similarity">
    <text evidence="1">Belongs to the peptidase M28 family. M28B subfamily.</text>
</comment>
<keyword evidence="4" id="KW-0472">Membrane</keyword>
<feature type="transmembrane region" description="Helical" evidence="4">
    <location>
        <begin position="79"/>
        <end position="102"/>
    </location>
</feature>
<dbReference type="PANTHER" id="PTHR10404:SF46">
    <property type="entry name" value="VACUOLAR PROTEIN SORTING-ASSOCIATED PROTEIN 70"/>
    <property type="match status" value="1"/>
</dbReference>
<evidence type="ECO:0000256" key="4">
    <source>
        <dbReference type="SAM" id="Phobius"/>
    </source>
</evidence>
<dbReference type="SUPFAM" id="SSF53187">
    <property type="entry name" value="Zn-dependent exopeptidases"/>
    <property type="match status" value="1"/>
</dbReference>
<sequence>MAPKYSAINHPPDNDNERHQSHHHIDLPALLNEAAETAHTIAKYAWLYKLLRFANEYTPLLDRHGIPDRHAIKRLLTRVVSCCCFLFILIIVIVSLVVYFFVHRGNDAPHKQPLTDPEKLVIEIPSSSFVKDFLHTYTAEPHLAGTDADRRYAEWTRDKMVEFGIEDTTIQSYYPLLTSPVQQRLAIVSGPPEFIYEAKLKEDPIPEDTTSSHPNITSTFHAYSKNGTATGRVVYANYGSRQDFEYLLRRGVELRGTIALMRSGGGVAAGIKVQGAERHGCVGALIYTDPADDGAVDKQGYPYTHPDKEYPDGPWRSANSVRRDSVEYISMMAGDPSTPGWGATTEQGGNGKEQQQRLDRDSSPCMSKIPSLPISYGDALPLLRATQNIGVCDGEGWQGGLAQVVYCSGPSVGEAELINHVEDKVTPIWNVIGRIPGEQEPDHAVILGTHRDAWVFGAADASSGSATMLELARTLGILLSKGWRPRRTIILASWDAHEYGMVGSTEWVEDNQDWLTEQAVGYLNVGGVAGQYFAASAAPSFHQLLYQVTSSIVTPGTEGTKTVYETWSEYTNSTEVESKPLPTIHNLGAGADATAFFHHAGITSVDLGMVGDYGVAHSAYDSFHWMEKFGDPTFEYHATFVKICGLLTVRLSDDRLLPMYPQDYSFAIRQYMDDLPLYETNGMLLGSIYKPLFKSVKKLKKKTRRFERRRARLDERLKEFDNNVKDAELPSVIAKRLAKTNKRIMYFERGFIQDDENNEMGRPWFKHVIYAPSLDQGVSATTLPAMTEALAESNNGDTEEGLVHAIQRTSRGLYAAIEALKTDYDDDDDDDIDDDDNDD</sequence>
<dbReference type="Pfam" id="PF04389">
    <property type="entry name" value="Peptidase_M28"/>
    <property type="match status" value="1"/>
</dbReference>
<feature type="coiled-coil region" evidence="2">
    <location>
        <begin position="696"/>
        <end position="723"/>
    </location>
</feature>
<dbReference type="Proteomes" id="UP000027586">
    <property type="component" value="Unassembled WGS sequence"/>
</dbReference>
<feature type="domain" description="PA" evidence="5">
    <location>
        <begin position="230"/>
        <end position="309"/>
    </location>
</feature>
<keyword evidence="9" id="KW-1185">Reference proteome</keyword>
<dbReference type="InterPro" id="IPR046450">
    <property type="entry name" value="PA_dom_sf"/>
</dbReference>
<dbReference type="AlphaFoldDB" id="A0A068RRH5"/>
<evidence type="ECO:0000256" key="1">
    <source>
        <dbReference type="ARBA" id="ARBA00005634"/>
    </source>
</evidence>
<dbReference type="EMBL" id="CBTN010000014">
    <property type="protein sequence ID" value="CDH52589.1"/>
    <property type="molecule type" value="Genomic_DNA"/>
</dbReference>
<dbReference type="FunFam" id="3.40.630.10:FF:000101">
    <property type="entry name" value="N-acetylated alpha-linked acidic dipeptidase like 1"/>
    <property type="match status" value="1"/>
</dbReference>
<dbReference type="CDD" id="cd02121">
    <property type="entry name" value="PA_GCPII_like"/>
    <property type="match status" value="1"/>
</dbReference>
<keyword evidence="8" id="KW-0378">Hydrolase</keyword>